<keyword evidence="1" id="KW-1133">Transmembrane helix</keyword>
<dbReference type="EMBL" id="JAUJYO010000020">
    <property type="protein sequence ID" value="KAK1285921.1"/>
    <property type="molecule type" value="Genomic_DNA"/>
</dbReference>
<keyword evidence="1" id="KW-0472">Membrane</keyword>
<dbReference type="AlphaFoldDB" id="A0AAV9CAP2"/>
<name>A0AAV9CAP2_ACOCL</name>
<feature type="transmembrane region" description="Helical" evidence="1">
    <location>
        <begin position="15"/>
        <end position="32"/>
    </location>
</feature>
<reference evidence="2" key="1">
    <citation type="journal article" date="2023" name="Nat. Commun.">
        <title>Diploid and tetraploid genomes of Acorus and the evolution of monocots.</title>
        <authorList>
            <person name="Ma L."/>
            <person name="Liu K.W."/>
            <person name="Li Z."/>
            <person name="Hsiao Y.Y."/>
            <person name="Qi Y."/>
            <person name="Fu T."/>
            <person name="Tang G.D."/>
            <person name="Zhang D."/>
            <person name="Sun W.H."/>
            <person name="Liu D.K."/>
            <person name="Li Y."/>
            <person name="Chen G.Z."/>
            <person name="Liu X.D."/>
            <person name="Liao X.Y."/>
            <person name="Jiang Y.T."/>
            <person name="Yu X."/>
            <person name="Hao Y."/>
            <person name="Huang J."/>
            <person name="Zhao X.W."/>
            <person name="Ke S."/>
            <person name="Chen Y.Y."/>
            <person name="Wu W.L."/>
            <person name="Hsu J.L."/>
            <person name="Lin Y.F."/>
            <person name="Huang M.D."/>
            <person name="Li C.Y."/>
            <person name="Huang L."/>
            <person name="Wang Z.W."/>
            <person name="Zhao X."/>
            <person name="Zhong W.Y."/>
            <person name="Peng D.H."/>
            <person name="Ahmad S."/>
            <person name="Lan S."/>
            <person name="Zhang J.S."/>
            <person name="Tsai W.C."/>
            <person name="Van de Peer Y."/>
            <person name="Liu Z.J."/>
        </authorList>
    </citation>
    <scope>NUCLEOTIDE SEQUENCE</scope>
    <source>
        <strain evidence="2">CP</strain>
    </source>
</reference>
<accession>A0AAV9CAP2</accession>
<evidence type="ECO:0008006" key="4">
    <source>
        <dbReference type="Google" id="ProtNLM"/>
    </source>
</evidence>
<sequence>MGSRSEVERDSSSNPKTFTIVFISIVGAGFLGRHYTFMRTRGSLTIAIVAFLTYHYMMLLVLSRCRFEETNFIEEANMEDKVMNRPVIKTIKVII</sequence>
<reference evidence="2" key="2">
    <citation type="submission" date="2023-06" db="EMBL/GenBank/DDBJ databases">
        <authorList>
            <person name="Ma L."/>
            <person name="Liu K.-W."/>
            <person name="Li Z."/>
            <person name="Hsiao Y.-Y."/>
            <person name="Qi Y."/>
            <person name="Fu T."/>
            <person name="Tang G."/>
            <person name="Zhang D."/>
            <person name="Sun W.-H."/>
            <person name="Liu D.-K."/>
            <person name="Li Y."/>
            <person name="Chen G.-Z."/>
            <person name="Liu X.-D."/>
            <person name="Liao X.-Y."/>
            <person name="Jiang Y.-T."/>
            <person name="Yu X."/>
            <person name="Hao Y."/>
            <person name="Huang J."/>
            <person name="Zhao X.-W."/>
            <person name="Ke S."/>
            <person name="Chen Y.-Y."/>
            <person name="Wu W.-L."/>
            <person name="Hsu J.-L."/>
            <person name="Lin Y.-F."/>
            <person name="Huang M.-D."/>
            <person name="Li C.-Y."/>
            <person name="Huang L."/>
            <person name="Wang Z.-W."/>
            <person name="Zhao X."/>
            <person name="Zhong W.-Y."/>
            <person name="Peng D.-H."/>
            <person name="Ahmad S."/>
            <person name="Lan S."/>
            <person name="Zhang J.-S."/>
            <person name="Tsai W.-C."/>
            <person name="Van De Peer Y."/>
            <person name="Liu Z.-J."/>
        </authorList>
    </citation>
    <scope>NUCLEOTIDE SEQUENCE</scope>
    <source>
        <strain evidence="2">CP</strain>
        <tissue evidence="2">Leaves</tissue>
    </source>
</reference>
<gene>
    <name evidence="2" type="ORF">QJS10_CPB20g00473</name>
</gene>
<organism evidence="2 3">
    <name type="scientific">Acorus calamus</name>
    <name type="common">Sweet flag</name>
    <dbReference type="NCBI Taxonomy" id="4465"/>
    <lineage>
        <taxon>Eukaryota</taxon>
        <taxon>Viridiplantae</taxon>
        <taxon>Streptophyta</taxon>
        <taxon>Embryophyta</taxon>
        <taxon>Tracheophyta</taxon>
        <taxon>Spermatophyta</taxon>
        <taxon>Magnoliopsida</taxon>
        <taxon>Liliopsida</taxon>
        <taxon>Acoraceae</taxon>
        <taxon>Acorus</taxon>
    </lineage>
</organism>
<evidence type="ECO:0000313" key="2">
    <source>
        <dbReference type="EMBL" id="KAK1285921.1"/>
    </source>
</evidence>
<protein>
    <recommendedName>
        <fullName evidence="4">TM2 domain-containing protein</fullName>
    </recommendedName>
</protein>
<feature type="transmembrane region" description="Helical" evidence="1">
    <location>
        <begin position="44"/>
        <end position="62"/>
    </location>
</feature>
<evidence type="ECO:0000256" key="1">
    <source>
        <dbReference type="SAM" id="Phobius"/>
    </source>
</evidence>
<evidence type="ECO:0000313" key="3">
    <source>
        <dbReference type="Proteomes" id="UP001180020"/>
    </source>
</evidence>
<keyword evidence="3" id="KW-1185">Reference proteome</keyword>
<dbReference type="Proteomes" id="UP001180020">
    <property type="component" value="Unassembled WGS sequence"/>
</dbReference>
<keyword evidence="1" id="KW-0812">Transmembrane</keyword>
<comment type="caution">
    <text evidence="2">The sequence shown here is derived from an EMBL/GenBank/DDBJ whole genome shotgun (WGS) entry which is preliminary data.</text>
</comment>
<proteinExistence type="predicted"/>